<keyword evidence="3" id="KW-1185">Reference proteome</keyword>
<name>A0A936ZQM1_9FLAO</name>
<protein>
    <submittedName>
        <fullName evidence="2">Uncharacterized protein</fullName>
    </submittedName>
</protein>
<sequence length="146" mass="16759">MFRLLINLVLLLAINTVFSQKTDEAIFFSQKKQINKFHTISDLEAIKKGDLITLYQDRVEEIITVLPFLSLTNEPGIRLRDIGIKEDSRHLKTLKNSKTDTEKNIESANVAIEELVAYADTEKIIWAILYFEEVIKKMRIGASGNF</sequence>
<feature type="signal peptide" evidence="1">
    <location>
        <begin position="1"/>
        <end position="19"/>
    </location>
</feature>
<dbReference type="EMBL" id="JAERQJ010000003">
    <property type="protein sequence ID" value="MBL0683627.1"/>
    <property type="molecule type" value="Genomic_DNA"/>
</dbReference>
<comment type="caution">
    <text evidence="2">The sequence shown here is derived from an EMBL/GenBank/DDBJ whole genome shotgun (WGS) entry which is preliminary data.</text>
</comment>
<evidence type="ECO:0000256" key="1">
    <source>
        <dbReference type="SAM" id="SignalP"/>
    </source>
</evidence>
<proteinExistence type="predicted"/>
<gene>
    <name evidence="2" type="ORF">JJQ60_08880</name>
</gene>
<feature type="chain" id="PRO_5037082132" evidence="1">
    <location>
        <begin position="20"/>
        <end position="146"/>
    </location>
</feature>
<accession>A0A936ZQM1</accession>
<reference evidence="2" key="1">
    <citation type="submission" date="2021-01" db="EMBL/GenBank/DDBJ databases">
        <authorList>
            <person name="Zhong Y.L."/>
        </authorList>
    </citation>
    <scope>NUCLEOTIDE SEQUENCE</scope>
    <source>
        <strain evidence="2">KCTC 23302</strain>
    </source>
</reference>
<organism evidence="2 3">
    <name type="scientific">Aquimarina mytili</name>
    <dbReference type="NCBI Taxonomy" id="874423"/>
    <lineage>
        <taxon>Bacteria</taxon>
        <taxon>Pseudomonadati</taxon>
        <taxon>Bacteroidota</taxon>
        <taxon>Flavobacteriia</taxon>
        <taxon>Flavobacteriales</taxon>
        <taxon>Flavobacteriaceae</taxon>
        <taxon>Aquimarina</taxon>
    </lineage>
</organism>
<dbReference type="RefSeq" id="WP_201918793.1">
    <property type="nucleotide sequence ID" value="NZ_BAABAX010000005.1"/>
</dbReference>
<dbReference type="AlphaFoldDB" id="A0A936ZQM1"/>
<evidence type="ECO:0000313" key="3">
    <source>
        <dbReference type="Proteomes" id="UP000651057"/>
    </source>
</evidence>
<keyword evidence="1" id="KW-0732">Signal</keyword>
<evidence type="ECO:0000313" key="2">
    <source>
        <dbReference type="EMBL" id="MBL0683627.1"/>
    </source>
</evidence>
<dbReference type="Proteomes" id="UP000651057">
    <property type="component" value="Unassembled WGS sequence"/>
</dbReference>